<dbReference type="EMBL" id="KX491811">
    <property type="protein sequence ID" value="AOO94175.1"/>
    <property type="molecule type" value="Genomic_DNA"/>
</dbReference>
<reference evidence="1" key="1">
    <citation type="journal article" date="2015" name="BMC Genomics">
        <title>Transcriptome profiling of a Rhizobium leguminosarum bv. trifolii rosR mutant reveals the role of the transcriptional regulator RosR in motility, synthesis of cell-surface components, and other cellular processes.</title>
        <authorList>
            <person name="Rachwal K."/>
            <person name="Matczynska E."/>
            <person name="Janczarek M."/>
        </authorList>
    </citation>
    <scope>NUCLEOTIDE SEQUENCE</scope>
    <source>
        <strain evidence="1">Rt24.2</strain>
    </source>
</reference>
<accession>A0A1C9I5F8</accession>
<sequence length="34" mass="3807">MDEKISDALWWRAEAEGSEWNSGEGWGLVAEPAE</sequence>
<evidence type="ECO:0000313" key="1">
    <source>
        <dbReference type="EMBL" id="AOO94175.1"/>
    </source>
</evidence>
<organism evidence="1">
    <name type="scientific">Rhizobium leguminosarum bv. trifolii</name>
    <dbReference type="NCBI Taxonomy" id="386"/>
    <lineage>
        <taxon>Bacteria</taxon>
        <taxon>Pseudomonadati</taxon>
        <taxon>Pseudomonadota</taxon>
        <taxon>Alphaproteobacteria</taxon>
        <taxon>Hyphomicrobiales</taxon>
        <taxon>Rhizobiaceae</taxon>
        <taxon>Rhizobium/Agrobacterium group</taxon>
        <taxon>Rhizobium</taxon>
    </lineage>
</organism>
<proteinExistence type="predicted"/>
<reference evidence="1" key="2">
    <citation type="journal article" date="2016" name="Front. Microbiol.">
        <title>The Regulatory Protein RosR Affects Rhizobium leguminosarum bv. trifolii Protein Profiles, Cell Surface Properties, and Symbiosis with Clover.</title>
        <authorList>
            <person name="Rachwal K."/>
            <person name="Boguszewska A."/>
            <person name="Kopcinska J."/>
            <person name="Karas M."/>
            <person name="Tchorzewski M."/>
            <person name="Janczarek M."/>
        </authorList>
    </citation>
    <scope>NUCLEOTIDE SEQUENCE</scope>
    <source>
        <strain evidence="1">Rt24.2</strain>
    </source>
</reference>
<name>A0A1C9I5F8_RHILT</name>
<protein>
    <submittedName>
        <fullName evidence="1">Uncharacterized protein</fullName>
    </submittedName>
</protein>
<dbReference type="AlphaFoldDB" id="A0A1C9I5F8"/>